<protein>
    <submittedName>
        <fullName evidence="1">Uncharacterized protein</fullName>
    </submittedName>
</protein>
<sequence length="91" mass="10276">MWSKWPETLGAAAGFSSLAMEWCDGMVLDRLRKRVSMETGRVWPRSLAQASPWKQAVSGHGHACLCPPRLGVVHNFRGHLFGIFQDTYNFK</sequence>
<dbReference type="EMBL" id="AZBU02000001">
    <property type="protein sequence ID" value="TMS36419.1"/>
    <property type="molecule type" value="Genomic_DNA"/>
</dbReference>
<organism evidence="1 2">
    <name type="scientific">Steinernema carpocapsae</name>
    <name type="common">Entomopathogenic nematode</name>
    <dbReference type="NCBI Taxonomy" id="34508"/>
    <lineage>
        <taxon>Eukaryota</taxon>
        <taxon>Metazoa</taxon>
        <taxon>Ecdysozoa</taxon>
        <taxon>Nematoda</taxon>
        <taxon>Chromadorea</taxon>
        <taxon>Rhabditida</taxon>
        <taxon>Tylenchina</taxon>
        <taxon>Panagrolaimomorpha</taxon>
        <taxon>Strongyloidoidea</taxon>
        <taxon>Steinernematidae</taxon>
        <taxon>Steinernema</taxon>
    </lineage>
</organism>
<reference evidence="1 2" key="2">
    <citation type="journal article" date="2019" name="G3 (Bethesda)">
        <title>Hybrid Assembly of the Genome of the Entomopathogenic Nematode Steinernema carpocapsae Identifies the X-Chromosome.</title>
        <authorList>
            <person name="Serra L."/>
            <person name="Macchietto M."/>
            <person name="Macias-Munoz A."/>
            <person name="McGill C.J."/>
            <person name="Rodriguez I.M."/>
            <person name="Rodriguez B."/>
            <person name="Murad R."/>
            <person name="Mortazavi A."/>
        </authorList>
    </citation>
    <scope>NUCLEOTIDE SEQUENCE [LARGE SCALE GENOMIC DNA]</scope>
    <source>
        <strain evidence="1 2">ALL</strain>
    </source>
</reference>
<proteinExistence type="predicted"/>
<comment type="caution">
    <text evidence="1">The sequence shown here is derived from an EMBL/GenBank/DDBJ whole genome shotgun (WGS) entry which is preliminary data.</text>
</comment>
<accession>A0A4U8UUP7</accession>
<dbReference type="AlphaFoldDB" id="A0A4U8UUP7"/>
<name>A0A4U8UUP7_STECR</name>
<keyword evidence="2" id="KW-1185">Reference proteome</keyword>
<dbReference type="Proteomes" id="UP000298663">
    <property type="component" value="Chromosome X"/>
</dbReference>
<reference evidence="1 2" key="1">
    <citation type="journal article" date="2015" name="Genome Biol.">
        <title>Comparative genomics of Steinernema reveals deeply conserved gene regulatory networks.</title>
        <authorList>
            <person name="Dillman A.R."/>
            <person name="Macchietto M."/>
            <person name="Porter C.F."/>
            <person name="Rogers A."/>
            <person name="Williams B."/>
            <person name="Antoshechkin I."/>
            <person name="Lee M.M."/>
            <person name="Goodwin Z."/>
            <person name="Lu X."/>
            <person name="Lewis E.E."/>
            <person name="Goodrich-Blair H."/>
            <person name="Stock S.P."/>
            <person name="Adams B.J."/>
            <person name="Sternberg P.W."/>
            <person name="Mortazavi A."/>
        </authorList>
    </citation>
    <scope>NUCLEOTIDE SEQUENCE [LARGE SCALE GENOMIC DNA]</scope>
    <source>
        <strain evidence="1 2">ALL</strain>
    </source>
</reference>
<gene>
    <name evidence="1" type="ORF">L596_003587</name>
</gene>
<evidence type="ECO:0000313" key="2">
    <source>
        <dbReference type="Proteomes" id="UP000298663"/>
    </source>
</evidence>
<evidence type="ECO:0000313" key="1">
    <source>
        <dbReference type="EMBL" id="TMS36419.1"/>
    </source>
</evidence>
<dbReference type="EMBL" id="CM016762">
    <property type="protein sequence ID" value="TMS36419.1"/>
    <property type="molecule type" value="Genomic_DNA"/>
</dbReference>